<dbReference type="PANTHER" id="PTHR33055">
    <property type="entry name" value="TRANSPOSASE FOR INSERTION SEQUENCE ELEMENT IS1111A"/>
    <property type="match status" value="1"/>
</dbReference>
<dbReference type="Pfam" id="PF02371">
    <property type="entry name" value="Transposase_20"/>
    <property type="match status" value="1"/>
</dbReference>
<dbReference type="EMBL" id="QLII01000001">
    <property type="protein sequence ID" value="RAI78270.1"/>
    <property type="molecule type" value="Genomic_DNA"/>
</dbReference>
<evidence type="ECO:0000313" key="7">
    <source>
        <dbReference type="EMBL" id="RAI78270.1"/>
    </source>
</evidence>
<sequence length="333" mass="37624">MNFTHFVGIDVSKDTLDFAVVISNKVVFHQRVSNDKKGITQFLKELRKQTKAKLVDCLFCLEFTGIYNNPLLNALHSQTSIWVERAAHIKDSLGLCRGKTDKLDSKRIALFAYKNREDARLWAPPRQVISKLDRLTAQRARLTKAIKLLKTPLSNTEGFISKDDQKANLQACQQSLKALKSDLKATDKSIAEVIESDAELKHLFERVTSIKGISQTTAVEVIITSNEFKSITDPKKYACYAGVVPFEHSSGQRKGKAKVSQMANKKVKSLLHLAALSAIQHCQELKLYYERKVAAGKNKMLVINNVRNKLVLRIFACVRDDRNYDENYTHSLA</sequence>
<evidence type="ECO:0000313" key="5">
    <source>
        <dbReference type="EMBL" id="RAI76780.1"/>
    </source>
</evidence>
<evidence type="ECO:0000313" key="6">
    <source>
        <dbReference type="EMBL" id="RAI77910.1"/>
    </source>
</evidence>
<keyword evidence="8" id="KW-1185">Reference proteome</keyword>
<dbReference type="OrthoDB" id="964423at2"/>
<dbReference type="InterPro" id="IPR047650">
    <property type="entry name" value="Transpos_IS110"/>
</dbReference>
<dbReference type="RefSeq" id="WP_111340435.1">
    <property type="nucleotide sequence ID" value="NZ_QLII01000001.1"/>
</dbReference>
<accession>A0A327NSC7</accession>
<evidence type="ECO:0000259" key="1">
    <source>
        <dbReference type="Pfam" id="PF01548"/>
    </source>
</evidence>
<dbReference type="NCBIfam" id="NF033542">
    <property type="entry name" value="transpos_IS110"/>
    <property type="match status" value="1"/>
</dbReference>
<evidence type="ECO:0000259" key="2">
    <source>
        <dbReference type="Pfam" id="PF02371"/>
    </source>
</evidence>
<proteinExistence type="predicted"/>
<dbReference type="GO" id="GO:0006313">
    <property type="term" value="P:DNA transposition"/>
    <property type="evidence" value="ECO:0007669"/>
    <property type="project" value="InterPro"/>
</dbReference>
<evidence type="ECO:0000313" key="3">
    <source>
        <dbReference type="EMBL" id="RAI73073.1"/>
    </source>
</evidence>
<dbReference type="AlphaFoldDB" id="A0A327NSC7"/>
<dbReference type="EMBL" id="QLII01000002">
    <property type="protein sequence ID" value="RAI73073.1"/>
    <property type="molecule type" value="Genomic_DNA"/>
</dbReference>
<dbReference type="GO" id="GO:0004803">
    <property type="term" value="F:transposase activity"/>
    <property type="evidence" value="ECO:0007669"/>
    <property type="project" value="InterPro"/>
</dbReference>
<dbReference type="Pfam" id="PF01548">
    <property type="entry name" value="DEDD_Tnp_IS110"/>
    <property type="match status" value="1"/>
</dbReference>
<name>A0A327NSC7_9BACT</name>
<evidence type="ECO:0000313" key="4">
    <source>
        <dbReference type="EMBL" id="RAI73556.1"/>
    </source>
</evidence>
<dbReference type="InterPro" id="IPR003346">
    <property type="entry name" value="Transposase_20"/>
</dbReference>
<evidence type="ECO:0000313" key="8">
    <source>
        <dbReference type="Proteomes" id="UP000249016"/>
    </source>
</evidence>
<dbReference type="GO" id="GO:0003677">
    <property type="term" value="F:DNA binding"/>
    <property type="evidence" value="ECO:0007669"/>
    <property type="project" value="InterPro"/>
</dbReference>
<feature type="domain" description="Transposase IS116/IS110/IS902 C-terminal" evidence="2">
    <location>
        <begin position="205"/>
        <end position="290"/>
    </location>
</feature>
<comment type="caution">
    <text evidence="7">The sequence shown here is derived from an EMBL/GenBank/DDBJ whole genome shotgun (WGS) entry which is preliminary data.</text>
</comment>
<dbReference type="Proteomes" id="UP000249016">
    <property type="component" value="Unassembled WGS sequence"/>
</dbReference>
<reference evidence="7 8" key="1">
    <citation type="submission" date="2018-06" db="EMBL/GenBank/DDBJ databases">
        <title>Spirosoma sp. HMF3257 Genome sequencing and assembly.</title>
        <authorList>
            <person name="Kang H."/>
            <person name="Cha I."/>
            <person name="Kim H."/>
            <person name="Kang J."/>
            <person name="Joh K."/>
        </authorList>
    </citation>
    <scope>NUCLEOTIDE SEQUENCE [LARGE SCALE GENOMIC DNA]</scope>
    <source>
        <strain evidence="7 8">HMF3257</strain>
    </source>
</reference>
<organism evidence="7 8">
    <name type="scientific">Spirosoma telluris</name>
    <dbReference type="NCBI Taxonomy" id="2183553"/>
    <lineage>
        <taxon>Bacteria</taxon>
        <taxon>Pseudomonadati</taxon>
        <taxon>Bacteroidota</taxon>
        <taxon>Cytophagia</taxon>
        <taxon>Cytophagales</taxon>
        <taxon>Cytophagaceae</taxon>
        <taxon>Spirosoma</taxon>
    </lineage>
</organism>
<dbReference type="EMBL" id="QLII01000001">
    <property type="protein sequence ID" value="RAI76780.1"/>
    <property type="molecule type" value="Genomic_DNA"/>
</dbReference>
<dbReference type="PANTHER" id="PTHR33055:SF3">
    <property type="entry name" value="PUTATIVE TRANSPOSASE FOR IS117-RELATED"/>
    <property type="match status" value="1"/>
</dbReference>
<protein>
    <submittedName>
        <fullName evidence="7">IS110 family transposase</fullName>
    </submittedName>
</protein>
<dbReference type="EMBL" id="QLII01000001">
    <property type="protein sequence ID" value="RAI77910.1"/>
    <property type="molecule type" value="Genomic_DNA"/>
</dbReference>
<dbReference type="InterPro" id="IPR002525">
    <property type="entry name" value="Transp_IS110-like_N"/>
</dbReference>
<gene>
    <name evidence="4" type="ORF">HMF3257_02360</name>
    <name evidence="5" type="ORF">HMF3257_26130</name>
    <name evidence="6" type="ORF">HMF3257_34220</name>
    <name evidence="7" type="ORF">HMF3257_36980</name>
    <name evidence="3" type="ORF">HMF3257_37355</name>
</gene>
<dbReference type="EMBL" id="QLII01000001">
    <property type="protein sequence ID" value="RAI73556.1"/>
    <property type="molecule type" value="Genomic_DNA"/>
</dbReference>
<feature type="domain" description="Transposase IS110-like N-terminal" evidence="1">
    <location>
        <begin position="7"/>
        <end position="151"/>
    </location>
</feature>